<dbReference type="OrthoDB" id="437812at2759"/>
<proteinExistence type="predicted"/>
<dbReference type="InterPro" id="IPR013103">
    <property type="entry name" value="RVT_2"/>
</dbReference>
<keyword evidence="3" id="KW-1185">Reference proteome</keyword>
<organism evidence="2 3">
    <name type="scientific">Symbiodinium microadriaticum</name>
    <name type="common">Dinoflagellate</name>
    <name type="synonym">Zooxanthella microadriatica</name>
    <dbReference type="NCBI Taxonomy" id="2951"/>
    <lineage>
        <taxon>Eukaryota</taxon>
        <taxon>Sar</taxon>
        <taxon>Alveolata</taxon>
        <taxon>Dinophyceae</taxon>
        <taxon>Suessiales</taxon>
        <taxon>Symbiodiniaceae</taxon>
        <taxon>Symbiodinium</taxon>
    </lineage>
</organism>
<dbReference type="Proteomes" id="UP000186817">
    <property type="component" value="Unassembled WGS sequence"/>
</dbReference>
<evidence type="ECO:0000313" key="2">
    <source>
        <dbReference type="EMBL" id="OLP95058.1"/>
    </source>
</evidence>
<dbReference type="Pfam" id="PF07727">
    <property type="entry name" value="RVT_2"/>
    <property type="match status" value="1"/>
</dbReference>
<dbReference type="PANTHER" id="PTHR11439">
    <property type="entry name" value="GAG-POL-RELATED RETROTRANSPOSON"/>
    <property type="match status" value="1"/>
</dbReference>
<dbReference type="CDD" id="cd09272">
    <property type="entry name" value="RNase_HI_RT_Ty1"/>
    <property type="match status" value="1"/>
</dbReference>
<gene>
    <name evidence="2" type="ORF">AK812_SmicGene22859</name>
</gene>
<dbReference type="EMBL" id="LSRX01000518">
    <property type="protein sequence ID" value="OLP95058.1"/>
    <property type="molecule type" value="Genomic_DNA"/>
</dbReference>
<protein>
    <submittedName>
        <fullName evidence="2">Retrovirus-related Pol polyprotein from transposon TNT 1-94</fullName>
    </submittedName>
</protein>
<feature type="domain" description="Reverse transcriptase Ty1/copia-type" evidence="1">
    <location>
        <begin position="184"/>
        <end position="410"/>
    </location>
</feature>
<dbReference type="AlphaFoldDB" id="A0A1Q9DIS7"/>
<reference evidence="2 3" key="1">
    <citation type="submission" date="2016-02" db="EMBL/GenBank/DDBJ databases">
        <title>Genome analysis of coral dinoflagellate symbionts highlights evolutionary adaptations to a symbiotic lifestyle.</title>
        <authorList>
            <person name="Aranda M."/>
            <person name="Li Y."/>
            <person name="Liew Y.J."/>
            <person name="Baumgarten S."/>
            <person name="Simakov O."/>
            <person name="Wilson M."/>
            <person name="Piel J."/>
            <person name="Ashoor H."/>
            <person name="Bougouffa S."/>
            <person name="Bajic V.B."/>
            <person name="Ryu T."/>
            <person name="Ravasi T."/>
            <person name="Bayer T."/>
            <person name="Micklem G."/>
            <person name="Kim H."/>
            <person name="Bhak J."/>
            <person name="Lajeunesse T.C."/>
            <person name="Voolstra C.R."/>
        </authorList>
    </citation>
    <scope>NUCLEOTIDE SEQUENCE [LARGE SCALE GENOMIC DNA]</scope>
    <source>
        <strain evidence="2 3">CCMP2467</strain>
    </source>
</reference>
<evidence type="ECO:0000313" key="3">
    <source>
        <dbReference type="Proteomes" id="UP000186817"/>
    </source>
</evidence>
<name>A0A1Q9DIS7_SYMMI</name>
<sequence length="781" mass="87429">MVQAPCGWEWESLSLIMQAVGPLMKDRLSSGLPPKSHMLKAEALWKGRLYEQGVTPEQFFAMRERVGAEGDASEEKGRSDDDVVVGDWEDLEGERVEEGAHFFEVEHATQDLQHSYDEVLQTHVVPNAVVERDPSEWVGPMREEYEGLQRAVKPLSEAMLDQWRRDGTPCEVIPAKVICSIKAPKGRRKVRCVCCGNFARSDRWSRADTYSGGIDAVTLRTLLRFAGLRRLDLGIIDVKQAFLSAPLLSNGVQIVVMTPAMFRRHRICEENYWSVHQALYGLTISPRSWSVHRDGTLSELRFDIDGAPVRICPMTSDPNIWTVYREEDNSVVVYLALYVDDMLAVGKTSHVSQTLDKLCQVWNCTEPALLSETGSVTFNGFEVSLGLDGTLYVHQARYIQELLQRYEVGESLQVPCEGQPQTPDEEDPSGFEGRVQKAQQLGGELLWLSTHSRCDLAYSVSVISVWMTKYPAAAIERGNKVLRYLKAYPEVCLKYGTAPNDKGPEGALQVERSENLVEGYSDASFAPESSRSHGAFLTVWAGATVNWCSKKQAYMTMSTCESELGALSDSGQAVISICPLINEFLWGRARFPPAALLQEHEQLPPRTQVVLYTDNTASVAVVSLPGGTWRTRHLRIKGAWLQEQVTKGWIVTHLPGACLCADMLTKALPRERFHMLLRLCELAMLPSDRAAVLRNTEGQRDNQLQEMIPAAHETFVRYGDDAMMAFPAQRTHQRKSPVFRCVLQAQGVVIIEWDAPNWCIAPMCRPTNRVPGASRNPPWSG</sequence>
<comment type="caution">
    <text evidence="2">The sequence shown here is derived from an EMBL/GenBank/DDBJ whole genome shotgun (WGS) entry which is preliminary data.</text>
</comment>
<evidence type="ECO:0000259" key="1">
    <source>
        <dbReference type="Pfam" id="PF07727"/>
    </source>
</evidence>
<dbReference type="PANTHER" id="PTHR11439:SF467">
    <property type="entry name" value="INTEGRASE CATALYTIC DOMAIN-CONTAINING PROTEIN"/>
    <property type="match status" value="1"/>
</dbReference>
<accession>A0A1Q9DIS7</accession>